<evidence type="ECO:0000313" key="13">
    <source>
        <dbReference type="Proteomes" id="UP000295710"/>
    </source>
</evidence>
<evidence type="ECO:0000313" key="12">
    <source>
        <dbReference type="EMBL" id="TDA21225.1"/>
    </source>
</evidence>
<dbReference type="CDD" id="cd12152">
    <property type="entry name" value="F1-ATPase_delta"/>
    <property type="match status" value="1"/>
</dbReference>
<accession>A0A4R4FCL2</accession>
<organism evidence="12 13">
    <name type="scientific">Extibacter muris</name>
    <dbReference type="NCBI Taxonomy" id="1796622"/>
    <lineage>
        <taxon>Bacteria</taxon>
        <taxon>Bacillati</taxon>
        <taxon>Bacillota</taxon>
        <taxon>Clostridia</taxon>
        <taxon>Lachnospirales</taxon>
        <taxon>Lachnospiraceae</taxon>
        <taxon>Extibacter</taxon>
    </lineage>
</organism>
<keyword evidence="8" id="KW-0375">Hydrogen ion transport</keyword>
<dbReference type="Gene3D" id="1.20.5.440">
    <property type="entry name" value="ATP synthase delta/epsilon subunit, C-terminal domain"/>
    <property type="match status" value="1"/>
</dbReference>
<dbReference type="PANTHER" id="PTHR13822">
    <property type="entry name" value="ATP SYNTHASE DELTA/EPSILON CHAIN"/>
    <property type="match status" value="1"/>
</dbReference>
<evidence type="ECO:0000256" key="2">
    <source>
        <dbReference type="ARBA" id="ARBA00005712"/>
    </source>
</evidence>
<dbReference type="EMBL" id="SMMX01000010">
    <property type="protein sequence ID" value="TDA21225.1"/>
    <property type="molecule type" value="Genomic_DNA"/>
</dbReference>
<keyword evidence="8" id="KW-1003">Cell membrane</keyword>
<dbReference type="HAMAP" id="MF_00530">
    <property type="entry name" value="ATP_synth_epsil_bac"/>
    <property type="match status" value="1"/>
</dbReference>
<reference evidence="12 13" key="1">
    <citation type="journal article" date="2016" name="Nat. Microbiol.">
        <title>The Mouse Intestinal Bacterial Collection (miBC) provides host-specific insight into cultured diversity and functional potential of the gut microbiota.</title>
        <authorList>
            <person name="Lagkouvardos I."/>
            <person name="Pukall R."/>
            <person name="Abt B."/>
            <person name="Foesel B.U."/>
            <person name="Meier-Kolthoff J.P."/>
            <person name="Kumar N."/>
            <person name="Bresciani A."/>
            <person name="Martinez I."/>
            <person name="Just S."/>
            <person name="Ziegler C."/>
            <person name="Brugiroux S."/>
            <person name="Garzetti D."/>
            <person name="Wenning M."/>
            <person name="Bui T.P."/>
            <person name="Wang J."/>
            <person name="Hugenholtz F."/>
            <person name="Plugge C.M."/>
            <person name="Peterson D.A."/>
            <person name="Hornef M.W."/>
            <person name="Baines J.F."/>
            <person name="Smidt H."/>
            <person name="Walter J."/>
            <person name="Kristiansen K."/>
            <person name="Nielsen H.B."/>
            <person name="Haller D."/>
            <person name="Overmann J."/>
            <person name="Stecher B."/>
            <person name="Clavel T."/>
        </authorList>
    </citation>
    <scope>NUCLEOTIDE SEQUENCE [LARGE SCALE GENOMIC DNA]</scope>
    <source>
        <strain evidence="12 13">DSM 28560</strain>
    </source>
</reference>
<dbReference type="GO" id="GO:0046933">
    <property type="term" value="F:proton-transporting ATP synthase activity, rotational mechanism"/>
    <property type="evidence" value="ECO:0007669"/>
    <property type="project" value="UniProtKB-UniRule"/>
</dbReference>
<dbReference type="Pfam" id="PF00401">
    <property type="entry name" value="ATP-synt_DE"/>
    <property type="match status" value="1"/>
</dbReference>
<dbReference type="Gene3D" id="2.60.15.10">
    <property type="entry name" value="F0F1 ATP synthase delta/epsilon subunit, N-terminal"/>
    <property type="match status" value="1"/>
</dbReference>
<dbReference type="InterPro" id="IPR020547">
    <property type="entry name" value="ATP_synth_F1_esu_C"/>
</dbReference>
<evidence type="ECO:0000256" key="9">
    <source>
        <dbReference type="RuleBase" id="RU003656"/>
    </source>
</evidence>
<dbReference type="RefSeq" id="WP_132278514.1">
    <property type="nucleotide sequence ID" value="NZ_JAOBST010000017.1"/>
</dbReference>
<evidence type="ECO:0000256" key="7">
    <source>
        <dbReference type="ARBA" id="ARBA00023310"/>
    </source>
</evidence>
<dbReference type="NCBIfam" id="TIGR01216">
    <property type="entry name" value="ATP_synt_epsi"/>
    <property type="match status" value="1"/>
</dbReference>
<evidence type="ECO:0000259" key="10">
    <source>
        <dbReference type="Pfam" id="PF00401"/>
    </source>
</evidence>
<keyword evidence="5 8" id="KW-0472">Membrane</keyword>
<feature type="domain" description="ATP synthase epsilon subunit C-terminal" evidence="10">
    <location>
        <begin position="87"/>
        <end position="132"/>
    </location>
</feature>
<comment type="function">
    <text evidence="8">Produces ATP from ADP in the presence of a proton gradient across the membrane.</text>
</comment>
<dbReference type="InterPro" id="IPR036794">
    <property type="entry name" value="ATP_F1_dsu/esu_C_sf"/>
</dbReference>
<comment type="subunit">
    <text evidence="8 9">F-type ATPases have 2 components, CF(1) - the catalytic core - and CF(0) - the membrane proton channel. CF(1) has five subunits: alpha(3), beta(3), gamma(1), delta(1), epsilon(1). CF(0) has three main subunits: a, b and c.</text>
</comment>
<evidence type="ECO:0000256" key="4">
    <source>
        <dbReference type="ARBA" id="ARBA00023065"/>
    </source>
</evidence>
<comment type="subcellular location">
    <subcellularLocation>
        <location evidence="1 8">Cell membrane</location>
        <topology evidence="1 8">Peripheral membrane protein</topology>
    </subcellularLocation>
</comment>
<evidence type="ECO:0000256" key="6">
    <source>
        <dbReference type="ARBA" id="ARBA00023196"/>
    </source>
</evidence>
<evidence type="ECO:0000256" key="3">
    <source>
        <dbReference type="ARBA" id="ARBA00022448"/>
    </source>
</evidence>
<name>A0A4R4FCL2_9FIRM</name>
<evidence type="ECO:0000256" key="8">
    <source>
        <dbReference type="HAMAP-Rule" id="MF_00530"/>
    </source>
</evidence>
<dbReference type="GO" id="GO:0045259">
    <property type="term" value="C:proton-transporting ATP synthase complex"/>
    <property type="evidence" value="ECO:0007669"/>
    <property type="project" value="UniProtKB-KW"/>
</dbReference>
<keyword evidence="13" id="KW-1185">Reference proteome</keyword>
<dbReference type="InterPro" id="IPR036771">
    <property type="entry name" value="ATPsynth_dsu/esu_N"/>
</dbReference>
<sequence>MNTFFVKIICSDKVFFEGRCQTVILPTPEGQMGVLAHHENMVVAVEIGKLRLQTKEGEWIEAVVSKGFAEIMNNRVSILVNSAERPEDIDVLRAREAKERARERLRQKQSIQEYHLSQASLARAMTRLQASEHGKKYI</sequence>
<dbReference type="Pfam" id="PF02823">
    <property type="entry name" value="ATP-synt_DE_N"/>
    <property type="match status" value="1"/>
</dbReference>
<comment type="similarity">
    <text evidence="2 8 9">Belongs to the ATPase epsilon chain family.</text>
</comment>
<gene>
    <name evidence="8 12" type="primary">atpC</name>
    <name evidence="12" type="ORF">E1963_12715</name>
</gene>
<evidence type="ECO:0000256" key="1">
    <source>
        <dbReference type="ARBA" id="ARBA00004202"/>
    </source>
</evidence>
<dbReference type="InterPro" id="IPR020546">
    <property type="entry name" value="ATP_synth_F1_dsu/esu_N"/>
</dbReference>
<feature type="domain" description="ATP synthase F1 complex delta/epsilon subunit N-terminal" evidence="11">
    <location>
        <begin position="5"/>
        <end position="83"/>
    </location>
</feature>
<dbReference type="SUPFAM" id="SSF51344">
    <property type="entry name" value="Epsilon subunit of F1F0-ATP synthase N-terminal domain"/>
    <property type="match status" value="1"/>
</dbReference>
<proteinExistence type="inferred from homology"/>
<dbReference type="AlphaFoldDB" id="A0A4R4FCL2"/>
<dbReference type="GO" id="GO:0005886">
    <property type="term" value="C:plasma membrane"/>
    <property type="evidence" value="ECO:0007669"/>
    <property type="project" value="UniProtKB-SubCell"/>
</dbReference>
<dbReference type="PANTHER" id="PTHR13822:SF10">
    <property type="entry name" value="ATP SYNTHASE EPSILON CHAIN, CHLOROPLASTIC"/>
    <property type="match status" value="1"/>
</dbReference>
<dbReference type="SUPFAM" id="SSF46604">
    <property type="entry name" value="Epsilon subunit of F1F0-ATP synthase C-terminal domain"/>
    <property type="match status" value="1"/>
</dbReference>
<keyword evidence="4 8" id="KW-0406">Ion transport</keyword>
<dbReference type="GO" id="GO:0005524">
    <property type="term" value="F:ATP binding"/>
    <property type="evidence" value="ECO:0007669"/>
    <property type="project" value="UniProtKB-UniRule"/>
</dbReference>
<dbReference type="Proteomes" id="UP000295710">
    <property type="component" value="Unassembled WGS sequence"/>
</dbReference>
<comment type="caution">
    <text evidence="12">The sequence shown here is derived from an EMBL/GenBank/DDBJ whole genome shotgun (WGS) entry which is preliminary data.</text>
</comment>
<evidence type="ECO:0000259" key="11">
    <source>
        <dbReference type="Pfam" id="PF02823"/>
    </source>
</evidence>
<evidence type="ECO:0000256" key="5">
    <source>
        <dbReference type="ARBA" id="ARBA00023136"/>
    </source>
</evidence>
<protein>
    <recommendedName>
        <fullName evidence="8">ATP synthase epsilon chain</fullName>
    </recommendedName>
    <alternativeName>
        <fullName evidence="8">ATP synthase F1 sector epsilon subunit</fullName>
    </alternativeName>
    <alternativeName>
        <fullName evidence="8">F-ATPase epsilon subunit</fullName>
    </alternativeName>
</protein>
<keyword evidence="3 8" id="KW-0813">Transport</keyword>
<keyword evidence="6 8" id="KW-0139">CF(1)</keyword>
<dbReference type="InterPro" id="IPR001469">
    <property type="entry name" value="ATP_synth_F1_dsu/esu"/>
</dbReference>
<keyword evidence="7 8" id="KW-0066">ATP synthesis</keyword>